<feature type="compositionally biased region" description="Low complexity" evidence="1">
    <location>
        <begin position="26"/>
        <end position="48"/>
    </location>
</feature>
<reference evidence="2" key="1">
    <citation type="journal article" date="2020" name="Nature">
        <title>Giant virus diversity and host interactions through global metagenomics.</title>
        <authorList>
            <person name="Schulz F."/>
            <person name="Roux S."/>
            <person name="Paez-Espino D."/>
            <person name="Jungbluth S."/>
            <person name="Walsh D.A."/>
            <person name="Denef V.J."/>
            <person name="McMahon K.D."/>
            <person name="Konstantinidis K.T."/>
            <person name="Eloe-Fadrosh E.A."/>
            <person name="Kyrpides N.C."/>
            <person name="Woyke T."/>
        </authorList>
    </citation>
    <scope>NUCLEOTIDE SEQUENCE</scope>
    <source>
        <strain evidence="2">GVMAG-M-3300023184-161</strain>
    </source>
</reference>
<protein>
    <submittedName>
        <fullName evidence="2">Uncharacterized protein</fullName>
    </submittedName>
</protein>
<feature type="region of interest" description="Disordered" evidence="1">
    <location>
        <begin position="1"/>
        <end position="48"/>
    </location>
</feature>
<sequence length="148" mass="16852">MPTRKNRKNPKKRKKTKRGGGAPVNKSPKPFPLSKQPSLPSPPETESLPVIYESPEGIIFMQNPFVNDNSSLILDPDITIDYQGETYSLWRVNTDEQTVYALLEPYHTTLLWAQLLVDQGARMIYKLEGEIGEVEMDQGEIESYLYGH</sequence>
<name>A0A6C0HNG4_9ZZZZ</name>
<dbReference type="EMBL" id="MN739997">
    <property type="protein sequence ID" value="QHT82211.1"/>
    <property type="molecule type" value="Genomic_DNA"/>
</dbReference>
<organism evidence="2">
    <name type="scientific">viral metagenome</name>
    <dbReference type="NCBI Taxonomy" id="1070528"/>
    <lineage>
        <taxon>unclassified sequences</taxon>
        <taxon>metagenomes</taxon>
        <taxon>organismal metagenomes</taxon>
    </lineage>
</organism>
<accession>A0A6C0HNG4</accession>
<evidence type="ECO:0000313" key="2">
    <source>
        <dbReference type="EMBL" id="QHT82211.1"/>
    </source>
</evidence>
<dbReference type="AlphaFoldDB" id="A0A6C0HNG4"/>
<proteinExistence type="predicted"/>
<feature type="compositionally biased region" description="Basic residues" evidence="1">
    <location>
        <begin position="1"/>
        <end position="18"/>
    </location>
</feature>
<evidence type="ECO:0000256" key="1">
    <source>
        <dbReference type="SAM" id="MobiDB-lite"/>
    </source>
</evidence>